<comment type="caution">
    <text evidence="10">The sequence shown here is derived from an EMBL/GenBank/DDBJ whole genome shotgun (WGS) entry which is preliminary data.</text>
</comment>
<dbReference type="PANTHER" id="PTHR11061">
    <property type="entry name" value="RNA M5U METHYLTRANSFERASE"/>
    <property type="match status" value="1"/>
</dbReference>
<evidence type="ECO:0000256" key="4">
    <source>
        <dbReference type="ARBA" id="ARBA00022691"/>
    </source>
</evidence>
<dbReference type="InterPro" id="IPR002792">
    <property type="entry name" value="TRAM_dom"/>
</dbReference>
<evidence type="ECO:0000256" key="7">
    <source>
        <dbReference type="PROSITE-ProRule" id="PRU10015"/>
    </source>
</evidence>
<dbReference type="Gene3D" id="2.40.50.140">
    <property type="entry name" value="Nucleic acid-binding proteins"/>
    <property type="match status" value="1"/>
</dbReference>
<feature type="compositionally biased region" description="Basic residues" evidence="8">
    <location>
        <begin position="1"/>
        <end position="18"/>
    </location>
</feature>
<keyword evidence="1" id="KW-0479">Metal-binding</keyword>
<dbReference type="EMBL" id="NWTK01000001">
    <property type="protein sequence ID" value="PKR55736.1"/>
    <property type="molecule type" value="Genomic_DNA"/>
</dbReference>
<reference evidence="10 11" key="1">
    <citation type="submission" date="2017-09" db="EMBL/GenBank/DDBJ databases">
        <title>Biodiversity and function of Thalassospira species in the particle-attached aromatic-hydrocarbon-degrading consortia from the surface seawater of the South China Sea.</title>
        <authorList>
            <person name="Dong C."/>
            <person name="Liu R."/>
            <person name="Shao Z."/>
        </authorList>
    </citation>
    <scope>NUCLEOTIDE SEQUENCE [LARGE SCALE GENOMIC DNA]</scope>
    <source>
        <strain evidence="10 11">CSC1P2</strain>
    </source>
</reference>
<evidence type="ECO:0000313" key="11">
    <source>
        <dbReference type="Proteomes" id="UP000233597"/>
    </source>
</evidence>
<keyword evidence="2 6" id="KW-0489">Methyltransferase</keyword>
<dbReference type="Gene3D" id="3.40.50.150">
    <property type="entry name" value="Vaccinia Virus protein VP39"/>
    <property type="match status" value="1"/>
</dbReference>
<dbReference type="InterPro" id="IPR030390">
    <property type="entry name" value="MeTrfase_TrmA_AS"/>
</dbReference>
<dbReference type="OrthoDB" id="9804590at2"/>
<comment type="similarity">
    <text evidence="6">Belongs to the class I-like SAM-binding methyltransferase superfamily. RNA M5U methyltransferase family.</text>
</comment>
<dbReference type="InterPro" id="IPR012340">
    <property type="entry name" value="NA-bd_OB-fold"/>
</dbReference>
<dbReference type="PROSITE" id="PS01230">
    <property type="entry name" value="TRMA_1"/>
    <property type="match status" value="1"/>
</dbReference>
<feature type="binding site" evidence="6">
    <location>
        <position position="323"/>
    </location>
    <ligand>
        <name>S-adenosyl-L-methionine</name>
        <dbReference type="ChEBI" id="CHEBI:59789"/>
    </ligand>
</feature>
<dbReference type="Pfam" id="PF05958">
    <property type="entry name" value="tRNA_U5-meth_tr"/>
    <property type="match status" value="1"/>
</dbReference>
<feature type="active site" description="Nucleophile" evidence="6">
    <location>
        <position position="418"/>
    </location>
</feature>
<dbReference type="CDD" id="cd02440">
    <property type="entry name" value="AdoMet_MTases"/>
    <property type="match status" value="1"/>
</dbReference>
<dbReference type="Proteomes" id="UP000233597">
    <property type="component" value="Unassembled WGS sequence"/>
</dbReference>
<evidence type="ECO:0000256" key="1">
    <source>
        <dbReference type="ARBA" id="ARBA00022485"/>
    </source>
</evidence>
<accession>A0A2N3KZ34</accession>
<evidence type="ECO:0000259" key="9">
    <source>
        <dbReference type="PROSITE" id="PS50926"/>
    </source>
</evidence>
<organism evidence="10 11">
    <name type="scientific">Thalassospira marina</name>
    <dbReference type="NCBI Taxonomy" id="2048283"/>
    <lineage>
        <taxon>Bacteria</taxon>
        <taxon>Pseudomonadati</taxon>
        <taxon>Pseudomonadota</taxon>
        <taxon>Alphaproteobacteria</taxon>
        <taxon>Rhodospirillales</taxon>
        <taxon>Thalassospiraceae</taxon>
        <taxon>Thalassospira</taxon>
    </lineage>
</organism>
<dbReference type="InterPro" id="IPR010280">
    <property type="entry name" value="U5_MeTrfase_fam"/>
</dbReference>
<sequence>MKNRSRNSRSRPGRRGNAPRRDPMVGKEVDVRIADIGARGDGLAETAAIDGKSLLVYVDNVLPGDEVRVKLRQKRGDGYGAEVISVKARPTPHADAKCPHYDQCGGCSLQHLPDADYRDWKRQRAVQAVMRAGISDRGEAENLVGGLETSPPASRRRADFSVISTQDGVFVGFAERFSHHIINVSGCAVLLPDIVEFRNHCQSFLESLPRETAAIVKSIVINAADNGLDVVIGASADPDLDLRQGLAELADYADLARMAWKTGDNPAEPLAQRRTPEIHFADIAVPVPAGGFLQATRQGEEALTRAITNALSHIPARQVIDLFCGIGSFTFPLALQGDRRRVLAVEGDANAVKALQYAVGRASAPIEVSRRDLFRQPLDGDDLKSADVVLFDPPRAGALAQCEILADFGPEWILAVSCNPATFARDIRLLRNGGYELQKVVPVDQFLWSPHLEMFAVLRRTLPEAA</sequence>
<evidence type="ECO:0000256" key="5">
    <source>
        <dbReference type="ARBA" id="ARBA00023014"/>
    </source>
</evidence>
<evidence type="ECO:0000256" key="6">
    <source>
        <dbReference type="PROSITE-ProRule" id="PRU01024"/>
    </source>
</evidence>
<keyword evidence="5" id="KW-0411">Iron-sulfur</keyword>
<dbReference type="PROSITE" id="PS51687">
    <property type="entry name" value="SAM_MT_RNA_M5U"/>
    <property type="match status" value="1"/>
</dbReference>
<dbReference type="AlphaFoldDB" id="A0A2N3KZ34"/>
<dbReference type="RefSeq" id="WP_101263730.1">
    <property type="nucleotide sequence ID" value="NZ_NWTK01000001.1"/>
</dbReference>
<protein>
    <submittedName>
        <fullName evidence="10">SAM-dependent methyltransferase</fullName>
    </submittedName>
</protein>
<feature type="binding site" evidence="6">
    <location>
        <position position="392"/>
    </location>
    <ligand>
        <name>S-adenosyl-L-methionine</name>
        <dbReference type="ChEBI" id="CHEBI:59789"/>
    </ligand>
</feature>
<gene>
    <name evidence="10" type="ORF">COO20_00485</name>
</gene>
<name>A0A2N3KZ34_9PROT</name>
<evidence type="ECO:0000313" key="10">
    <source>
        <dbReference type="EMBL" id="PKR55736.1"/>
    </source>
</evidence>
<feature type="domain" description="TRAM" evidence="9">
    <location>
        <begin position="22"/>
        <end position="85"/>
    </location>
</feature>
<dbReference type="SUPFAM" id="SSF50249">
    <property type="entry name" value="Nucleic acid-binding proteins"/>
    <property type="match status" value="1"/>
</dbReference>
<keyword evidence="3 6" id="KW-0808">Transferase</keyword>
<evidence type="ECO:0000256" key="8">
    <source>
        <dbReference type="SAM" id="MobiDB-lite"/>
    </source>
</evidence>
<keyword evidence="4 6" id="KW-0949">S-adenosyl-L-methionine</keyword>
<proteinExistence type="inferred from homology"/>
<keyword evidence="1" id="KW-0004">4Fe-4S</keyword>
<dbReference type="PANTHER" id="PTHR11061:SF49">
    <property type="entry name" value="23S RRNA (URACIL(1939)-C(5))-METHYLTRANSFERASE RLMD"/>
    <property type="match status" value="1"/>
</dbReference>
<dbReference type="SUPFAM" id="SSF53335">
    <property type="entry name" value="S-adenosyl-L-methionine-dependent methyltransferases"/>
    <property type="match status" value="1"/>
</dbReference>
<feature type="active site" evidence="7">
    <location>
        <position position="418"/>
    </location>
</feature>
<keyword evidence="1" id="KW-0408">Iron</keyword>
<dbReference type="GO" id="GO:0070475">
    <property type="term" value="P:rRNA base methylation"/>
    <property type="evidence" value="ECO:0007669"/>
    <property type="project" value="TreeGrafter"/>
</dbReference>
<feature type="binding site" evidence="6">
    <location>
        <position position="294"/>
    </location>
    <ligand>
        <name>S-adenosyl-L-methionine</name>
        <dbReference type="ChEBI" id="CHEBI:59789"/>
    </ligand>
</feature>
<feature type="binding site" evidence="6">
    <location>
        <position position="346"/>
    </location>
    <ligand>
        <name>S-adenosyl-L-methionine</name>
        <dbReference type="ChEBI" id="CHEBI:59789"/>
    </ligand>
</feature>
<dbReference type="InterPro" id="IPR029063">
    <property type="entry name" value="SAM-dependent_MTases_sf"/>
</dbReference>
<dbReference type="GO" id="GO:0070041">
    <property type="term" value="F:rRNA (uridine-C5-)-methyltransferase activity"/>
    <property type="evidence" value="ECO:0007669"/>
    <property type="project" value="TreeGrafter"/>
</dbReference>
<feature type="region of interest" description="Disordered" evidence="8">
    <location>
        <begin position="1"/>
        <end position="26"/>
    </location>
</feature>
<dbReference type="PROSITE" id="PS50926">
    <property type="entry name" value="TRAM"/>
    <property type="match status" value="1"/>
</dbReference>
<dbReference type="Gene3D" id="2.40.50.1070">
    <property type="match status" value="1"/>
</dbReference>
<evidence type="ECO:0000256" key="2">
    <source>
        <dbReference type="ARBA" id="ARBA00022603"/>
    </source>
</evidence>
<dbReference type="GO" id="GO:0051539">
    <property type="term" value="F:4 iron, 4 sulfur cluster binding"/>
    <property type="evidence" value="ECO:0007669"/>
    <property type="project" value="UniProtKB-KW"/>
</dbReference>
<evidence type="ECO:0000256" key="3">
    <source>
        <dbReference type="ARBA" id="ARBA00022679"/>
    </source>
</evidence>